<protein>
    <submittedName>
        <fullName evidence="1">Uncharacterized protein</fullName>
    </submittedName>
</protein>
<evidence type="ECO:0000313" key="1">
    <source>
        <dbReference type="EMBL" id="SVC69857.1"/>
    </source>
</evidence>
<proteinExistence type="predicted"/>
<reference evidence="1" key="1">
    <citation type="submission" date="2018-05" db="EMBL/GenBank/DDBJ databases">
        <authorList>
            <person name="Lanie J.A."/>
            <person name="Ng W.-L."/>
            <person name="Kazmierczak K.M."/>
            <person name="Andrzejewski T.M."/>
            <person name="Davidsen T.M."/>
            <person name="Wayne K.J."/>
            <person name="Tettelin H."/>
            <person name="Glass J.I."/>
            <person name="Rusch D."/>
            <person name="Podicherti R."/>
            <person name="Tsui H.-C.T."/>
            <person name="Winkler M.E."/>
        </authorList>
    </citation>
    <scope>NUCLEOTIDE SEQUENCE</scope>
</reference>
<dbReference type="AlphaFoldDB" id="A0A382PAI5"/>
<accession>A0A382PAI5</accession>
<gene>
    <name evidence="1" type="ORF">METZ01_LOCUS322711</name>
</gene>
<name>A0A382PAI5_9ZZZZ</name>
<dbReference type="EMBL" id="UINC01105711">
    <property type="protein sequence ID" value="SVC69857.1"/>
    <property type="molecule type" value="Genomic_DNA"/>
</dbReference>
<organism evidence="1">
    <name type="scientific">marine metagenome</name>
    <dbReference type="NCBI Taxonomy" id="408172"/>
    <lineage>
        <taxon>unclassified sequences</taxon>
        <taxon>metagenomes</taxon>
        <taxon>ecological metagenomes</taxon>
    </lineage>
</organism>
<sequence length="50" mass="5474">MGYLALIAECNSSLIISQDLSLIEINLIILSTSLLNMKNSISLSSWKTSM</sequence>